<accession>A0A9X4RG28</accession>
<dbReference type="Proteomes" id="UP001152872">
    <property type="component" value="Unassembled WGS sequence"/>
</dbReference>
<sequence>MILSGIKKIALGTITVAALAGSTIFVPSAFAQYGLGLSKSAGTGGATRGNLPQITMLVPEDGARTVAARPTFYWYIAPPTIASDNSSSESAIVPNVAAKIPFKITVFLRDGNEISSKSIFTALGKGEDSGLYKLTLPENAPELVKGKIYRLQIRLESPNNLINVSTTIRRDDDTVRLKEIASAQNDLEKARIYVKNAYWYDAIDTYTNWLSQNPQDEVARAERNDLLKVGMKDNTAFSKERQSSLTTLIHTLEETQKAIAIVLYPKILQ</sequence>
<evidence type="ECO:0000313" key="1">
    <source>
        <dbReference type="EMBL" id="MDG3493363.1"/>
    </source>
</evidence>
<keyword evidence="2" id="KW-1185">Reference proteome</keyword>
<dbReference type="EMBL" id="VBTY01000010">
    <property type="protein sequence ID" value="MDG3493363.1"/>
    <property type="molecule type" value="Genomic_DNA"/>
</dbReference>
<dbReference type="RefSeq" id="WP_009625403.1">
    <property type="nucleotide sequence ID" value="NZ_VBTY01000010.1"/>
</dbReference>
<comment type="caution">
    <text evidence="1">The sequence shown here is derived from an EMBL/GenBank/DDBJ whole genome shotgun (WGS) entry which is preliminary data.</text>
</comment>
<evidence type="ECO:0000313" key="2">
    <source>
        <dbReference type="Proteomes" id="UP001152872"/>
    </source>
</evidence>
<name>A0A9X4RG28_9CYAN</name>
<protein>
    <submittedName>
        <fullName evidence="1">DUF928 domain-containing protein</fullName>
    </submittedName>
</protein>
<gene>
    <name evidence="1" type="ORF">FEV09_02220</name>
</gene>
<dbReference type="InterPro" id="IPR010328">
    <property type="entry name" value="DUF928"/>
</dbReference>
<proteinExistence type="predicted"/>
<organism evidence="1 2">
    <name type="scientific">Pseudanabaena catenata USMAC16</name>
    <dbReference type="NCBI Taxonomy" id="1855837"/>
    <lineage>
        <taxon>Bacteria</taxon>
        <taxon>Bacillati</taxon>
        <taxon>Cyanobacteriota</taxon>
        <taxon>Cyanophyceae</taxon>
        <taxon>Pseudanabaenales</taxon>
        <taxon>Pseudanabaenaceae</taxon>
        <taxon>Pseudanabaena</taxon>
    </lineage>
</organism>
<reference evidence="1" key="1">
    <citation type="submission" date="2019-05" db="EMBL/GenBank/DDBJ databases">
        <title>Whole genome sequencing of Pseudanabaena catenata USMAC16.</title>
        <authorList>
            <person name="Khan Z."/>
            <person name="Omar W.M."/>
            <person name="Convey P."/>
            <person name="Merican F."/>
            <person name="Najimudin N."/>
        </authorList>
    </citation>
    <scope>NUCLEOTIDE SEQUENCE</scope>
    <source>
        <strain evidence="1">USMAC16</strain>
    </source>
</reference>
<dbReference type="AlphaFoldDB" id="A0A9X4RG28"/>
<dbReference type="Pfam" id="PF06051">
    <property type="entry name" value="DUF928"/>
    <property type="match status" value="1"/>
</dbReference>